<keyword evidence="1" id="KW-0472">Membrane</keyword>
<protein>
    <submittedName>
        <fullName evidence="2">Uncharacterized protein</fullName>
    </submittedName>
</protein>
<dbReference type="RefSeq" id="WP_230307710.1">
    <property type="nucleotide sequence ID" value="NZ_UXHF01000082.1"/>
</dbReference>
<evidence type="ECO:0000313" key="2">
    <source>
        <dbReference type="EMBL" id="VDC51722.1"/>
    </source>
</evidence>
<feature type="transmembrane region" description="Helical" evidence="1">
    <location>
        <begin position="126"/>
        <end position="146"/>
    </location>
</feature>
<evidence type="ECO:0000313" key="3">
    <source>
        <dbReference type="Proteomes" id="UP000289220"/>
    </source>
</evidence>
<proteinExistence type="predicted"/>
<feature type="transmembrane region" description="Helical" evidence="1">
    <location>
        <begin position="12"/>
        <end position="36"/>
    </location>
</feature>
<feature type="transmembrane region" description="Helical" evidence="1">
    <location>
        <begin position="71"/>
        <end position="88"/>
    </location>
</feature>
<keyword evidence="3" id="KW-1185">Reference proteome</keyword>
<reference evidence="2 3" key="1">
    <citation type="submission" date="2018-11" db="EMBL/GenBank/DDBJ databases">
        <authorList>
            <person name="Peiro R."/>
            <person name="Begona"/>
            <person name="Cbmso G."/>
            <person name="Lopez M."/>
            <person name="Gonzalez S."/>
            <person name="Sacristan E."/>
            <person name="Castillo E."/>
        </authorList>
    </citation>
    <scope>NUCLEOTIDE SEQUENCE [LARGE SCALE GENOMIC DNA]</scope>
    <source>
        <strain evidence="2">Brev_genome</strain>
    </source>
</reference>
<gene>
    <name evidence="2" type="ORF">BREV_BREV_02912</name>
</gene>
<dbReference type="EMBL" id="UXHF01000082">
    <property type="protein sequence ID" value="VDC51722.1"/>
    <property type="molecule type" value="Genomic_DNA"/>
</dbReference>
<organism evidence="2 3">
    <name type="scientific">Brevundimonas mediterranea</name>
    <dbReference type="NCBI Taxonomy" id="74329"/>
    <lineage>
        <taxon>Bacteria</taxon>
        <taxon>Pseudomonadati</taxon>
        <taxon>Pseudomonadota</taxon>
        <taxon>Alphaproteobacteria</taxon>
        <taxon>Caulobacterales</taxon>
        <taxon>Caulobacteraceae</taxon>
        <taxon>Brevundimonas</taxon>
    </lineage>
</organism>
<dbReference type="AlphaFoldDB" id="A0A7Z9C742"/>
<name>A0A7Z9C742_9CAUL</name>
<comment type="caution">
    <text evidence="2">The sequence shown here is derived from an EMBL/GenBank/DDBJ whole genome shotgun (WGS) entry which is preliminary data.</text>
</comment>
<feature type="transmembrane region" description="Helical" evidence="1">
    <location>
        <begin position="42"/>
        <end position="59"/>
    </location>
</feature>
<evidence type="ECO:0000256" key="1">
    <source>
        <dbReference type="SAM" id="Phobius"/>
    </source>
</evidence>
<feature type="transmembrane region" description="Helical" evidence="1">
    <location>
        <begin position="94"/>
        <end position="114"/>
    </location>
</feature>
<accession>A0A7Z9C742</accession>
<dbReference type="Proteomes" id="UP000289220">
    <property type="component" value="Unassembled WGS sequence"/>
</dbReference>
<keyword evidence="1" id="KW-0812">Transmembrane</keyword>
<keyword evidence="1" id="KW-1133">Transmembrane helix</keyword>
<sequence>MIVPVHTARGRFAMLNIVYAIVGAIFMVGMAVFAFIKGGTREKIGAGYLIFAWFGSLLVQQNDGFRGLPIGMFLIDAISLMVFAALAWRAPQSWPVWVAGLQLITVMAHIMILTTKTIPIASLYTVMNLIGYLIIICIGVGTFWAWQERKAEAEFALGRNS</sequence>